<evidence type="ECO:0000313" key="4">
    <source>
        <dbReference type="Proteomes" id="UP000029482"/>
    </source>
</evidence>
<name>A0A089XEG5_STRGA</name>
<feature type="transmembrane region" description="Helical" evidence="1">
    <location>
        <begin position="39"/>
        <end position="58"/>
    </location>
</feature>
<organism evidence="3 4">
    <name type="scientific">Streptomyces glaucescens</name>
    <dbReference type="NCBI Taxonomy" id="1907"/>
    <lineage>
        <taxon>Bacteria</taxon>
        <taxon>Bacillati</taxon>
        <taxon>Actinomycetota</taxon>
        <taxon>Actinomycetes</taxon>
        <taxon>Kitasatosporales</taxon>
        <taxon>Streptomycetaceae</taxon>
        <taxon>Streptomyces</taxon>
    </lineage>
</organism>
<keyword evidence="1" id="KW-0812">Transmembrane</keyword>
<reference evidence="4" key="1">
    <citation type="journal article" date="2015" name="J. Biotechnol.">
        <title>Complete genome sequence of the actinobacterium Streptomyces glaucescens GLA.O (DSM 40922) consisting of a linear chromosome and one linear plasmid.</title>
        <authorList>
            <person name="Ortseifen V."/>
            <person name="Winkler A."/>
            <person name="Albersmeier A."/>
            <person name="Wendler S."/>
            <person name="Puhler A."/>
            <person name="Kalinowski J."/>
            <person name="Ruckert C."/>
        </authorList>
    </citation>
    <scope>NUCLEOTIDE SEQUENCE [LARGE SCALE GENOMIC DNA]</scope>
    <source>
        <strain evidence="4">DSM 40922 / GLA O</strain>
    </source>
</reference>
<dbReference type="KEGG" id="sgu:SGLAU_21775"/>
<feature type="transmembrane region" description="Helical" evidence="1">
    <location>
        <begin position="12"/>
        <end position="32"/>
    </location>
</feature>
<dbReference type="AlphaFoldDB" id="A0A089XEG5"/>
<feature type="transmembrane region" description="Helical" evidence="1">
    <location>
        <begin position="70"/>
        <end position="94"/>
    </location>
</feature>
<keyword evidence="4" id="KW-1185">Reference proteome</keyword>
<evidence type="ECO:0000256" key="1">
    <source>
        <dbReference type="SAM" id="Phobius"/>
    </source>
</evidence>
<dbReference type="Pfam" id="PF20177">
    <property type="entry name" value="DUF6542"/>
    <property type="match status" value="1"/>
</dbReference>
<gene>
    <name evidence="3" type="ORF">SGLAU_21775</name>
</gene>
<protein>
    <submittedName>
        <fullName evidence="3">Putative membrane protein</fullName>
    </submittedName>
</protein>
<dbReference type="HOGENOM" id="CLU_091024_2_0_11"/>
<keyword evidence="1" id="KW-1133">Transmembrane helix</keyword>
<dbReference type="EMBL" id="CP009438">
    <property type="protein sequence ID" value="AIS00307.1"/>
    <property type="molecule type" value="Genomic_DNA"/>
</dbReference>
<evidence type="ECO:0000313" key="3">
    <source>
        <dbReference type="EMBL" id="AIS00307.1"/>
    </source>
</evidence>
<dbReference type="eggNOG" id="ENOG5033Y7D">
    <property type="taxonomic scope" value="Bacteria"/>
</dbReference>
<sequence>MLVLAFLDRLLFGASQLVYGVLFLPVCVLTAFWVRRGDLVSAPVVVPIAFLLGLLPLAGGDGLGARLMALFTALATQAGWLYGGTLLTGSIVTVRKLRLMARRAAAARVRPPVGT</sequence>
<proteinExistence type="predicted"/>
<evidence type="ECO:0000259" key="2">
    <source>
        <dbReference type="Pfam" id="PF20177"/>
    </source>
</evidence>
<keyword evidence="1" id="KW-0472">Membrane</keyword>
<feature type="domain" description="DUF6542" evidence="2">
    <location>
        <begin position="1"/>
        <end position="99"/>
    </location>
</feature>
<dbReference type="InterPro" id="IPR046672">
    <property type="entry name" value="DUF6542"/>
</dbReference>
<accession>A0A089XEG5</accession>
<dbReference type="Proteomes" id="UP000029482">
    <property type="component" value="Chromosome"/>
</dbReference>